<name>H8K6I2_RICAC</name>
<organism evidence="1 2">
    <name type="scientific">Rickettsia australis (strain Cutlack)</name>
    <dbReference type="NCBI Taxonomy" id="1105110"/>
    <lineage>
        <taxon>Bacteria</taxon>
        <taxon>Pseudomonadati</taxon>
        <taxon>Pseudomonadota</taxon>
        <taxon>Alphaproteobacteria</taxon>
        <taxon>Rickettsiales</taxon>
        <taxon>Rickettsiaceae</taxon>
        <taxon>Rickettsieae</taxon>
        <taxon>Rickettsia</taxon>
        <taxon>spotted fever group</taxon>
    </lineage>
</organism>
<gene>
    <name evidence="1" type="ordered locus">MC5_02510</name>
</gene>
<keyword evidence="2" id="KW-1185">Reference proteome</keyword>
<reference evidence="2" key="1">
    <citation type="submission" date="2012-02" db="EMBL/GenBank/DDBJ databases">
        <title>Complete genome sequence of Rickettsia australis strain Cutlack.</title>
        <authorList>
            <person name="Johnson S.L."/>
            <person name="Munk A.C."/>
            <person name="Han S."/>
            <person name="Bruce D.C."/>
            <person name="Dasch G.A."/>
        </authorList>
    </citation>
    <scope>NUCLEOTIDE SEQUENCE [LARGE SCALE GENOMIC DNA]</scope>
    <source>
        <strain evidence="2">Cutlack</strain>
    </source>
</reference>
<dbReference type="Proteomes" id="UP000007589">
    <property type="component" value="Chromosome"/>
</dbReference>
<evidence type="ECO:0000313" key="2">
    <source>
        <dbReference type="Proteomes" id="UP000007589"/>
    </source>
</evidence>
<protein>
    <submittedName>
        <fullName evidence="1">Uncharacterized protein</fullName>
    </submittedName>
</protein>
<evidence type="ECO:0000313" key="1">
    <source>
        <dbReference type="EMBL" id="AFC70875.1"/>
    </source>
</evidence>
<dbReference type="AlphaFoldDB" id="H8K6I2"/>
<dbReference type="HOGENOM" id="CLU_3414965_0_0_5"/>
<sequence length="27" mass="3109">MDIGYGIDISGILDSFSKIDRWDEAEY</sequence>
<proteinExistence type="predicted"/>
<dbReference type="KEGG" id="rau:MC5_02510"/>
<accession>H8K6I2</accession>
<dbReference type="EMBL" id="CP003338">
    <property type="protein sequence ID" value="AFC70875.1"/>
    <property type="molecule type" value="Genomic_DNA"/>
</dbReference>